<keyword evidence="2 7" id="KW-0408">Iron</keyword>
<dbReference type="EMBL" id="CP002801">
    <property type="protein sequence ID" value="AEH09218.1"/>
    <property type="molecule type" value="Genomic_DNA"/>
</dbReference>
<keyword evidence="7" id="KW-0479">Metal-binding</keyword>
<keyword evidence="5 7" id="KW-0627">Porphyrin biosynthesis</keyword>
<comment type="caution">
    <text evidence="7">Lacks conserved residue(s) required for the propagation of feature annotation.</text>
</comment>
<comment type="function">
    <text evidence="7">Involved in coproporphyrin-dependent heme b biosynthesis. Catalyzes the insertion of ferrous iron into coproporphyrin III to form Fe-coproporphyrin III.</text>
</comment>
<reference evidence="10 11" key="1">
    <citation type="submission" date="2011-05" db="EMBL/GenBank/DDBJ databases">
        <title>Complete sequence of chromosome of Frankia symbiont of Datisca glomerata.</title>
        <authorList>
            <consortium name="US DOE Joint Genome Institute"/>
            <person name="Lucas S."/>
            <person name="Han J."/>
            <person name="Lapidus A."/>
            <person name="Cheng J.-F."/>
            <person name="Goodwin L."/>
            <person name="Pitluck S."/>
            <person name="Peters L."/>
            <person name="Mikhailova N."/>
            <person name="Chertkov O."/>
            <person name="Teshima H."/>
            <person name="Han C."/>
            <person name="Tapia R."/>
            <person name="Land M."/>
            <person name="Hauser L."/>
            <person name="Kyrpides N."/>
            <person name="Ivanova N."/>
            <person name="Pagani I."/>
            <person name="Berry A."/>
            <person name="Pawlowski K."/>
            <person name="Persson T."/>
            <person name="Vanden Heuvel B."/>
            <person name="Benson D."/>
            <person name="Woyke T."/>
        </authorList>
    </citation>
    <scope>NUCLEOTIDE SEQUENCE [LARGE SCALE GENOMIC DNA]</scope>
    <source>
        <strain evidence="11">4085684</strain>
    </source>
</reference>
<dbReference type="HAMAP" id="MF_00323">
    <property type="entry name" value="Ferrochelatase"/>
    <property type="match status" value="1"/>
</dbReference>
<evidence type="ECO:0000256" key="5">
    <source>
        <dbReference type="ARBA" id="ARBA00023244"/>
    </source>
</evidence>
<gene>
    <name evidence="7" type="primary">cpfC</name>
    <name evidence="10" type="ordered locus">FsymDg_1771</name>
</gene>
<feature type="compositionally biased region" description="Acidic residues" evidence="9">
    <location>
        <begin position="418"/>
        <end position="427"/>
    </location>
</feature>
<dbReference type="GO" id="GO:0005737">
    <property type="term" value="C:cytoplasm"/>
    <property type="evidence" value="ECO:0007669"/>
    <property type="project" value="UniProtKB-SubCell"/>
</dbReference>
<dbReference type="CDD" id="cd00419">
    <property type="entry name" value="Ferrochelatase_C"/>
    <property type="match status" value="1"/>
</dbReference>
<keyword evidence="11" id="KW-1185">Reference proteome</keyword>
<feature type="binding site" evidence="7">
    <location>
        <position position="166"/>
    </location>
    <ligand>
        <name>Fe-coproporphyrin III</name>
        <dbReference type="ChEBI" id="CHEBI:68438"/>
    </ligand>
</feature>
<dbReference type="PANTHER" id="PTHR11108:SF1">
    <property type="entry name" value="FERROCHELATASE, MITOCHONDRIAL"/>
    <property type="match status" value="1"/>
</dbReference>
<organism evidence="10 11">
    <name type="scientific">Candidatus Protofrankia datiscae</name>
    <dbReference type="NCBI Taxonomy" id="2716812"/>
    <lineage>
        <taxon>Bacteria</taxon>
        <taxon>Bacillati</taxon>
        <taxon>Actinomycetota</taxon>
        <taxon>Actinomycetes</taxon>
        <taxon>Frankiales</taxon>
        <taxon>Frankiaceae</taxon>
        <taxon>Protofrankia</taxon>
    </lineage>
</organism>
<dbReference type="STRING" id="656024.FsymDg_1771"/>
<dbReference type="UniPathway" id="UPA00252"/>
<comment type="similarity">
    <text evidence="7 8">Belongs to the ferrochelatase family.</text>
</comment>
<evidence type="ECO:0000256" key="9">
    <source>
        <dbReference type="SAM" id="MobiDB-lite"/>
    </source>
</evidence>
<evidence type="ECO:0000256" key="2">
    <source>
        <dbReference type="ARBA" id="ARBA00023004"/>
    </source>
</evidence>
<dbReference type="InterPro" id="IPR033659">
    <property type="entry name" value="Ferrochelatase_N"/>
</dbReference>
<name>F8B5N8_9ACTN</name>
<evidence type="ECO:0000256" key="1">
    <source>
        <dbReference type="ARBA" id="ARBA00004744"/>
    </source>
</evidence>
<dbReference type="InterPro" id="IPR001015">
    <property type="entry name" value="Ferrochelatase"/>
</dbReference>
<comment type="catalytic activity">
    <reaction evidence="6">
        <text>Fe-coproporphyrin III + 2 H(+) = coproporphyrin III + Fe(2+)</text>
        <dbReference type="Rhea" id="RHEA:49572"/>
        <dbReference type="ChEBI" id="CHEBI:15378"/>
        <dbReference type="ChEBI" id="CHEBI:29033"/>
        <dbReference type="ChEBI" id="CHEBI:68438"/>
        <dbReference type="ChEBI" id="CHEBI:131725"/>
        <dbReference type="EC" id="4.99.1.9"/>
    </reaction>
    <physiologicalReaction direction="right-to-left" evidence="6">
        <dbReference type="Rhea" id="RHEA:49574"/>
    </physiologicalReaction>
</comment>
<feature type="binding site" evidence="7">
    <location>
        <position position="226"/>
    </location>
    <ligand>
        <name>Fe(2+)</name>
        <dbReference type="ChEBI" id="CHEBI:29033"/>
    </ligand>
</feature>
<keyword evidence="3 7" id="KW-0350">Heme biosynthesis</keyword>
<keyword evidence="7" id="KW-0963">Cytoplasm</keyword>
<evidence type="ECO:0000256" key="6">
    <source>
        <dbReference type="ARBA" id="ARBA00024536"/>
    </source>
</evidence>
<dbReference type="Proteomes" id="UP000001549">
    <property type="component" value="Chromosome"/>
</dbReference>
<proteinExistence type="inferred from homology"/>
<keyword evidence="4 7" id="KW-0456">Lyase</keyword>
<comment type="subcellular location">
    <subcellularLocation>
        <location evidence="7">Cytoplasm</location>
    </subcellularLocation>
</comment>
<dbReference type="HOGENOM" id="CLU_018884_2_0_11"/>
<dbReference type="Gene3D" id="3.40.50.1400">
    <property type="match status" value="2"/>
</dbReference>
<dbReference type="NCBIfam" id="TIGR00109">
    <property type="entry name" value="hemH"/>
    <property type="match status" value="1"/>
</dbReference>
<dbReference type="GO" id="GO:0046872">
    <property type="term" value="F:metal ion binding"/>
    <property type="evidence" value="ECO:0007669"/>
    <property type="project" value="UniProtKB-KW"/>
</dbReference>
<dbReference type="Pfam" id="PF00762">
    <property type="entry name" value="Ferrochelatase"/>
    <property type="match status" value="1"/>
</dbReference>
<accession>F8B5N8</accession>
<dbReference type="GO" id="GO:0004325">
    <property type="term" value="F:ferrochelatase activity"/>
    <property type="evidence" value="ECO:0007669"/>
    <property type="project" value="UniProtKB-UniRule"/>
</dbReference>
<protein>
    <recommendedName>
        <fullName evidence="7">Coproporphyrin III ferrochelatase</fullName>
        <ecNumber evidence="7">4.99.1.9</ecNumber>
    </recommendedName>
</protein>
<dbReference type="eggNOG" id="COG0276">
    <property type="taxonomic scope" value="Bacteria"/>
</dbReference>
<comment type="pathway">
    <text evidence="1 7">Porphyrin-containing compound metabolism; protoheme biosynthesis.</text>
</comment>
<dbReference type="InterPro" id="IPR033644">
    <property type="entry name" value="Ferrochelatase_C"/>
</dbReference>
<feature type="binding site" evidence="7">
    <location>
        <position position="101"/>
    </location>
    <ligand>
        <name>Fe-coproporphyrin III</name>
        <dbReference type="ChEBI" id="CHEBI:68438"/>
    </ligand>
</feature>
<dbReference type="EC" id="4.99.1.9" evidence="7"/>
<feature type="compositionally biased region" description="Basic and acidic residues" evidence="9">
    <location>
        <begin position="402"/>
        <end position="417"/>
    </location>
</feature>
<feature type="region of interest" description="Disordered" evidence="9">
    <location>
        <begin position="395"/>
        <end position="477"/>
    </location>
</feature>
<dbReference type="KEGG" id="fsy:FsymDg_1771"/>
<dbReference type="GO" id="GO:0006783">
    <property type="term" value="P:heme biosynthetic process"/>
    <property type="evidence" value="ECO:0007669"/>
    <property type="project" value="UniProtKB-UniRule"/>
</dbReference>
<feature type="binding site" evidence="7">
    <location>
        <position position="317"/>
    </location>
    <ligand>
        <name>Fe(2+)</name>
        <dbReference type="ChEBI" id="CHEBI:29033"/>
    </ligand>
</feature>
<dbReference type="PANTHER" id="PTHR11108">
    <property type="entry name" value="FERROCHELATASE"/>
    <property type="match status" value="1"/>
</dbReference>
<dbReference type="CDD" id="cd03411">
    <property type="entry name" value="Ferrochelatase_N"/>
    <property type="match status" value="1"/>
</dbReference>
<evidence type="ECO:0000313" key="10">
    <source>
        <dbReference type="EMBL" id="AEH09218.1"/>
    </source>
</evidence>
<sequence length="477" mass="50646">MLRSGFVPGAGCVVSRSRGTMTDVSSDSRTTIIPMIMPRTMTAAGRTEPVGVDALLLVSFGGPEAPSDVMPFLRNVTHGRGVPDERLAQVAEQYRRLGGRSPINDQNRALLAALRAELAPLPVYWGNRNWSPFLVDALRAMRRDGVGRAACFVTSAFASYSGCRQYREDLARARAQLGPGAPELIKLRQYFDHPGFVLPMVDHVVDELATIPAASLARTRLVFVAHSIPLTQSADSGPDGDAYPRQLAAAAAVIVERVALRTGRRHPHDLVYASRSGPPSVPWLAPDVGDHLAALGSAGRTQAVVVVPIGFVSDHMEVIHDLDVMAAERARAVGLSFRRASTVGADPRFVTMVRELLDERRYGHRPRAALSPLGPGHDVCPLWCCAPRGPGRRLPAAAGVPADERPGQDTAGHRPDAPDSDVPDSDAPDGTAPGGDAPGSGPAPLETSDGAHRDICDVHDVGGGATVHNDVHKVGRP</sequence>
<feature type="compositionally biased region" description="Basic and acidic residues" evidence="9">
    <location>
        <begin position="449"/>
        <end position="460"/>
    </location>
</feature>
<evidence type="ECO:0000256" key="4">
    <source>
        <dbReference type="ARBA" id="ARBA00023239"/>
    </source>
</evidence>
<dbReference type="NCBIfam" id="NF000689">
    <property type="entry name" value="PRK00035.2-1"/>
    <property type="match status" value="1"/>
</dbReference>
<dbReference type="SUPFAM" id="SSF53800">
    <property type="entry name" value="Chelatase"/>
    <property type="match status" value="1"/>
</dbReference>
<evidence type="ECO:0000256" key="8">
    <source>
        <dbReference type="RuleBase" id="RU004185"/>
    </source>
</evidence>
<evidence type="ECO:0000256" key="7">
    <source>
        <dbReference type="HAMAP-Rule" id="MF_00323"/>
    </source>
</evidence>
<evidence type="ECO:0000256" key="3">
    <source>
        <dbReference type="ARBA" id="ARBA00023133"/>
    </source>
</evidence>
<dbReference type="AlphaFoldDB" id="F8B5N8"/>
<evidence type="ECO:0000313" key="11">
    <source>
        <dbReference type="Proteomes" id="UP000001549"/>
    </source>
</evidence>